<dbReference type="PRINTS" id="PR01490">
    <property type="entry name" value="RTXTOXIND"/>
</dbReference>
<keyword evidence="3 9" id="KW-0813">Transport</keyword>
<dbReference type="Gene3D" id="2.40.50.100">
    <property type="match status" value="1"/>
</dbReference>
<evidence type="ECO:0000259" key="11">
    <source>
        <dbReference type="Pfam" id="PF26002"/>
    </source>
</evidence>
<comment type="subcellular location">
    <subcellularLocation>
        <location evidence="1 9">Cell inner membrane</location>
        <topology evidence="1 9">Single-pass membrane protein</topology>
    </subcellularLocation>
</comment>
<evidence type="ECO:0000256" key="3">
    <source>
        <dbReference type="ARBA" id="ARBA00022448"/>
    </source>
</evidence>
<proteinExistence type="inferred from homology"/>
<dbReference type="PANTHER" id="PTHR30386">
    <property type="entry name" value="MEMBRANE FUSION SUBUNIT OF EMRAB-TOLC MULTIDRUG EFFLUX PUMP"/>
    <property type="match status" value="1"/>
</dbReference>
<keyword evidence="6 9" id="KW-0812">Transmembrane</keyword>
<keyword evidence="8 9" id="KW-0472">Membrane</keyword>
<dbReference type="InterPro" id="IPR050739">
    <property type="entry name" value="MFP"/>
</dbReference>
<feature type="transmembrane region" description="Helical" evidence="9">
    <location>
        <begin position="30"/>
        <end position="47"/>
    </location>
</feature>
<keyword evidence="13" id="KW-1185">Reference proteome</keyword>
<keyword evidence="4 9" id="KW-1003">Cell membrane</keyword>
<dbReference type="Pfam" id="PF25994">
    <property type="entry name" value="HH_AprE"/>
    <property type="match status" value="1"/>
</dbReference>
<evidence type="ECO:0000256" key="5">
    <source>
        <dbReference type="ARBA" id="ARBA00022519"/>
    </source>
</evidence>
<evidence type="ECO:0000313" key="12">
    <source>
        <dbReference type="EMBL" id="MBJ6121823.1"/>
    </source>
</evidence>
<comment type="similarity">
    <text evidence="2 9">Belongs to the membrane fusion protein (MFP) (TC 8.A.1) family.</text>
</comment>
<protein>
    <recommendedName>
        <fullName evidence="9">Membrane fusion protein (MFP) family protein</fullName>
    </recommendedName>
</protein>
<evidence type="ECO:0000256" key="2">
    <source>
        <dbReference type="ARBA" id="ARBA00009477"/>
    </source>
</evidence>
<dbReference type="Pfam" id="PF26002">
    <property type="entry name" value="Beta-barrel_AprE"/>
    <property type="match status" value="1"/>
</dbReference>
<keyword evidence="5 9" id="KW-0997">Cell inner membrane</keyword>
<reference evidence="13" key="1">
    <citation type="submission" date="2020-12" db="EMBL/GenBank/DDBJ databases">
        <title>Hymenobacter sp.</title>
        <authorList>
            <person name="Kim M.K."/>
        </authorList>
    </citation>
    <scope>NUCLEOTIDE SEQUENCE [LARGE SCALE GENOMIC DNA]</scope>
    <source>
        <strain evidence="13">BT553</strain>
    </source>
</reference>
<evidence type="ECO:0000259" key="10">
    <source>
        <dbReference type="Pfam" id="PF25994"/>
    </source>
</evidence>
<evidence type="ECO:0000256" key="9">
    <source>
        <dbReference type="RuleBase" id="RU365093"/>
    </source>
</evidence>
<evidence type="ECO:0000256" key="1">
    <source>
        <dbReference type="ARBA" id="ARBA00004377"/>
    </source>
</evidence>
<feature type="domain" description="AprE-like long alpha-helical hairpin" evidence="10">
    <location>
        <begin position="103"/>
        <end position="294"/>
    </location>
</feature>
<evidence type="ECO:0000313" key="13">
    <source>
        <dbReference type="Proteomes" id="UP000640426"/>
    </source>
</evidence>
<evidence type="ECO:0000256" key="4">
    <source>
        <dbReference type="ARBA" id="ARBA00022475"/>
    </source>
</evidence>
<evidence type="ECO:0000256" key="8">
    <source>
        <dbReference type="ARBA" id="ARBA00023136"/>
    </source>
</evidence>
<sequence length="453" mass="49027">MSDALVLPPVDEPALASAAIGDPARDIRHGLVIAGLFFVVFLCWAATARLDAAAYAPGTLVVSGQRQSVQHREGGVVGAIYVREGQRVRQGQLLLRLAAADVLAQERALSAQAIRLLAQRARLQAEQLGQTRLATPPEFAALPEGDRAEAALALRLQQSELAARNATLSAQRGALGQRAAQSGEQGRGYGTQVVSAVEQLRLIDEQIDALKPLAERGFVSQTRLRELERARAQLVGQRGQYTASVAQTREAARESQIQVLEAERTFRERTAADLRDVDGRLGEVMPRLAAARDQLARTDIRAPATGAVIGLTIFTPGGVVAPGQKLMDIVPERTPLRIQARIALDDADDLAVGQRTLVRFPSLHERDLPNLEGRLTRLSADALTDEKTGGSYFTGEVTVPRDQLRVLGNLRGGGFELRAGMPVQVLVPLRKRTALDYALEPLLGAFWSSFREH</sequence>
<feature type="domain" description="AprE-like beta-barrel" evidence="11">
    <location>
        <begin position="336"/>
        <end position="428"/>
    </location>
</feature>
<dbReference type="EMBL" id="JAELXS010000004">
    <property type="protein sequence ID" value="MBJ6121823.1"/>
    <property type="molecule type" value="Genomic_DNA"/>
</dbReference>
<dbReference type="InterPro" id="IPR058781">
    <property type="entry name" value="HH_AprE-like"/>
</dbReference>
<dbReference type="InterPro" id="IPR010129">
    <property type="entry name" value="T1SS_HlyD"/>
</dbReference>
<comment type="caution">
    <text evidence="12">The sequence shown here is derived from an EMBL/GenBank/DDBJ whole genome shotgun (WGS) entry which is preliminary data.</text>
</comment>
<evidence type="ECO:0000256" key="7">
    <source>
        <dbReference type="ARBA" id="ARBA00022989"/>
    </source>
</evidence>
<dbReference type="NCBIfam" id="TIGR01843">
    <property type="entry name" value="type_I_hlyD"/>
    <property type="match status" value="1"/>
</dbReference>
<dbReference type="InterPro" id="IPR058982">
    <property type="entry name" value="Beta-barrel_AprE"/>
</dbReference>
<name>A0ABS0XP67_9SPHN</name>
<accession>A0ABS0XP67</accession>
<organism evidence="12 13">
    <name type="scientific">Sphingomonas mollis</name>
    <dbReference type="NCBI Taxonomy" id="2795726"/>
    <lineage>
        <taxon>Bacteria</taxon>
        <taxon>Pseudomonadati</taxon>
        <taxon>Pseudomonadota</taxon>
        <taxon>Alphaproteobacteria</taxon>
        <taxon>Sphingomonadales</taxon>
        <taxon>Sphingomonadaceae</taxon>
        <taxon>Sphingomonas</taxon>
    </lineage>
</organism>
<keyword evidence="7 9" id="KW-1133">Transmembrane helix</keyword>
<dbReference type="RefSeq" id="WP_199036994.1">
    <property type="nucleotide sequence ID" value="NZ_JAELXS010000004.1"/>
</dbReference>
<gene>
    <name evidence="12" type="ORF">JAO74_08465</name>
</gene>
<evidence type="ECO:0000256" key="6">
    <source>
        <dbReference type="ARBA" id="ARBA00022692"/>
    </source>
</evidence>
<dbReference type="Proteomes" id="UP000640426">
    <property type="component" value="Unassembled WGS sequence"/>
</dbReference>
<dbReference type="PANTHER" id="PTHR30386:SF17">
    <property type="entry name" value="ALKALINE PROTEASE SECRETION PROTEIN APRE"/>
    <property type="match status" value="1"/>
</dbReference>